<dbReference type="EMBL" id="BAQD01000095">
    <property type="protein sequence ID" value="GBQ08418.1"/>
    <property type="molecule type" value="Genomic_DNA"/>
</dbReference>
<reference evidence="1" key="1">
    <citation type="submission" date="2013-04" db="EMBL/GenBank/DDBJ databases">
        <title>The genome sequencing project of 58 acetic acid bacteria.</title>
        <authorList>
            <person name="Okamoto-Kainuma A."/>
            <person name="Ishikawa M."/>
            <person name="Umino S."/>
            <person name="Koizumi Y."/>
            <person name="Shiwa Y."/>
            <person name="Yoshikawa H."/>
            <person name="Matsutani M."/>
            <person name="Matsushita K."/>
        </authorList>
    </citation>
    <scope>NUCLEOTIDE SEQUENCE</scope>
    <source>
        <strain evidence="1">DSM 15669</strain>
    </source>
</reference>
<keyword evidence="2" id="KW-1185">Reference proteome</keyword>
<comment type="caution">
    <text evidence="1">The sequence shown here is derived from an EMBL/GenBank/DDBJ whole genome shotgun (WGS) entry which is preliminary data.</text>
</comment>
<accession>A0ABQ0P0Q9</accession>
<dbReference type="Proteomes" id="UP001062901">
    <property type="component" value="Unassembled WGS sequence"/>
</dbReference>
<evidence type="ECO:0000313" key="2">
    <source>
        <dbReference type="Proteomes" id="UP001062901"/>
    </source>
</evidence>
<name>A0ABQ0P0Q9_9PROT</name>
<evidence type="ECO:0000313" key="1">
    <source>
        <dbReference type="EMBL" id="GBQ08418.1"/>
    </source>
</evidence>
<sequence length="100" mass="10529">MAVSPLAVGWLASGETATMDLQLMADSPMAKILTGLAAAQNRGQETLLISATLTNVAQGMKYVLSDGAFVRTKPMPDHGKTQAPLKYGFVFSSCTPMPIV</sequence>
<organism evidence="1 2">
    <name type="scientific">Saccharibacter floricola DSM 15669</name>
    <dbReference type="NCBI Taxonomy" id="1123227"/>
    <lineage>
        <taxon>Bacteria</taxon>
        <taxon>Pseudomonadati</taxon>
        <taxon>Pseudomonadota</taxon>
        <taxon>Alphaproteobacteria</taxon>
        <taxon>Acetobacterales</taxon>
        <taxon>Acetobacteraceae</taxon>
        <taxon>Saccharibacter</taxon>
    </lineage>
</organism>
<protein>
    <submittedName>
        <fullName evidence="1">Uncharacterized protein</fullName>
    </submittedName>
</protein>
<gene>
    <name evidence="1" type="ORF">AA15669_1773</name>
</gene>
<proteinExistence type="predicted"/>